<evidence type="ECO:0000256" key="3">
    <source>
        <dbReference type="ARBA" id="ARBA00022985"/>
    </source>
</evidence>
<dbReference type="InterPro" id="IPR004528">
    <property type="entry name" value="KdsB"/>
</dbReference>
<name>A0ABW4K0N5_9HYPH</name>
<evidence type="ECO:0000256" key="2">
    <source>
        <dbReference type="ARBA" id="ARBA00022695"/>
    </source>
</evidence>
<comment type="function">
    <text evidence="4">Activates KDO (a required 8-carbon sugar) for incorporation into bacterial lipopolysaccharide in Gram-negative bacteria.</text>
</comment>
<dbReference type="NCBIfam" id="NF003948">
    <property type="entry name" value="PRK05450.1-1"/>
    <property type="match status" value="1"/>
</dbReference>
<keyword evidence="3 4" id="KW-0448">Lipopolysaccharide biosynthesis</keyword>
<dbReference type="Pfam" id="PF02348">
    <property type="entry name" value="CTP_transf_3"/>
    <property type="match status" value="1"/>
</dbReference>
<comment type="catalytic activity">
    <reaction evidence="4">
        <text>3-deoxy-alpha-D-manno-oct-2-ulosonate + CTP = CMP-3-deoxy-beta-D-manno-octulosonate + diphosphate</text>
        <dbReference type="Rhea" id="RHEA:23448"/>
        <dbReference type="ChEBI" id="CHEBI:33019"/>
        <dbReference type="ChEBI" id="CHEBI:37563"/>
        <dbReference type="ChEBI" id="CHEBI:85986"/>
        <dbReference type="ChEBI" id="CHEBI:85987"/>
        <dbReference type="EC" id="2.7.7.38"/>
    </reaction>
</comment>
<dbReference type="InterPro" id="IPR003329">
    <property type="entry name" value="Cytidylyl_trans"/>
</dbReference>
<keyword evidence="6" id="KW-1185">Reference proteome</keyword>
<comment type="caution">
    <text evidence="5">The sequence shown here is derived from an EMBL/GenBank/DDBJ whole genome shotgun (WGS) entry which is preliminary data.</text>
</comment>
<comment type="subcellular location">
    <subcellularLocation>
        <location evidence="4">Cytoplasm</location>
    </subcellularLocation>
</comment>
<dbReference type="InterPro" id="IPR029044">
    <property type="entry name" value="Nucleotide-diphossugar_trans"/>
</dbReference>
<dbReference type="EC" id="2.7.7.38" evidence="4"/>
<dbReference type="Proteomes" id="UP001597327">
    <property type="component" value="Unassembled WGS sequence"/>
</dbReference>
<gene>
    <name evidence="4" type="primary">kdsB</name>
    <name evidence="5" type="ORF">ACFSC7_16240</name>
</gene>
<evidence type="ECO:0000256" key="4">
    <source>
        <dbReference type="HAMAP-Rule" id="MF_00057"/>
    </source>
</evidence>
<sequence length="246" mass="26868">MPLISPLVLIPARMAATRLPRKPLADICGKPMIVRVWEQAMAAELGRVAIACDHEEIAAAARAHGAEVVMTSPDHASGSDRIHEAANLLDPNRAHDVVLNLQGDVPLIEPEAARAAFAPLQDPDVAIGTIMTEIRDPRFRDDPSFVKTVASPLGGRRHRALYFTRATAPSGDGPLYQHIGVYAYRRDALERFVSLPPSPLELREKLEQLRALEAGMRIDVEVVDSAPMDVNTPEDLERVRAAFAKA</sequence>
<keyword evidence="4" id="KW-0963">Cytoplasm</keyword>
<dbReference type="SUPFAM" id="SSF53448">
    <property type="entry name" value="Nucleotide-diphospho-sugar transferases"/>
    <property type="match status" value="1"/>
</dbReference>
<dbReference type="PANTHER" id="PTHR42866:SF2">
    <property type="entry name" value="3-DEOXY-MANNO-OCTULOSONATE CYTIDYLYLTRANSFERASE, MITOCHONDRIAL"/>
    <property type="match status" value="1"/>
</dbReference>
<organism evidence="5 6">
    <name type="scientific">Roseibium aestuarii</name>
    <dbReference type="NCBI Taxonomy" id="2600299"/>
    <lineage>
        <taxon>Bacteria</taxon>
        <taxon>Pseudomonadati</taxon>
        <taxon>Pseudomonadota</taxon>
        <taxon>Alphaproteobacteria</taxon>
        <taxon>Hyphomicrobiales</taxon>
        <taxon>Stappiaceae</taxon>
        <taxon>Roseibium</taxon>
    </lineage>
</organism>
<dbReference type="NCBIfam" id="TIGR00466">
    <property type="entry name" value="kdsB"/>
    <property type="match status" value="1"/>
</dbReference>
<comment type="pathway">
    <text evidence="4">Nucleotide-sugar biosynthesis; CMP-3-deoxy-D-manno-octulosonate biosynthesis; CMP-3-deoxy-D-manno-octulosonate from 3-deoxy-D-manno-octulosonate and CTP: step 1/1.</text>
</comment>
<evidence type="ECO:0000313" key="6">
    <source>
        <dbReference type="Proteomes" id="UP001597327"/>
    </source>
</evidence>
<accession>A0ABW4K0N5</accession>
<protein>
    <recommendedName>
        <fullName evidence="4">3-deoxy-manno-octulosonate cytidylyltransferase</fullName>
        <ecNumber evidence="4">2.7.7.38</ecNumber>
    </recommendedName>
    <alternativeName>
        <fullName evidence="4">CMP-2-keto-3-deoxyoctulosonic acid synthase</fullName>
        <shortName evidence="4">CKS</shortName>
        <shortName evidence="4">CMP-KDO synthase</shortName>
    </alternativeName>
</protein>
<evidence type="ECO:0000313" key="5">
    <source>
        <dbReference type="EMBL" id="MFD1697069.1"/>
    </source>
</evidence>
<reference evidence="6" key="1">
    <citation type="journal article" date="2019" name="Int. J. Syst. Evol. Microbiol.">
        <title>The Global Catalogue of Microorganisms (GCM) 10K type strain sequencing project: providing services to taxonomists for standard genome sequencing and annotation.</title>
        <authorList>
            <consortium name="The Broad Institute Genomics Platform"/>
            <consortium name="The Broad Institute Genome Sequencing Center for Infectious Disease"/>
            <person name="Wu L."/>
            <person name="Ma J."/>
        </authorList>
    </citation>
    <scope>NUCLEOTIDE SEQUENCE [LARGE SCALE GENOMIC DNA]</scope>
    <source>
        <strain evidence="6">JCM 3369</strain>
    </source>
</reference>
<dbReference type="Gene3D" id="3.90.550.10">
    <property type="entry name" value="Spore Coat Polysaccharide Biosynthesis Protein SpsA, Chain A"/>
    <property type="match status" value="1"/>
</dbReference>
<dbReference type="NCBIfam" id="NF003952">
    <property type="entry name" value="PRK05450.1-5"/>
    <property type="match status" value="1"/>
</dbReference>
<dbReference type="EMBL" id="JBHUFA010000014">
    <property type="protein sequence ID" value="MFD1697069.1"/>
    <property type="molecule type" value="Genomic_DNA"/>
</dbReference>
<dbReference type="RefSeq" id="WP_377176244.1">
    <property type="nucleotide sequence ID" value="NZ_JBHUFA010000014.1"/>
</dbReference>
<evidence type="ECO:0000256" key="1">
    <source>
        <dbReference type="ARBA" id="ARBA00022679"/>
    </source>
</evidence>
<proteinExistence type="inferred from homology"/>
<keyword evidence="1 4" id="KW-0808">Transferase</keyword>
<comment type="similarity">
    <text evidence="4">Belongs to the KdsB family.</text>
</comment>
<dbReference type="PANTHER" id="PTHR42866">
    <property type="entry name" value="3-DEOXY-MANNO-OCTULOSONATE CYTIDYLYLTRANSFERASE"/>
    <property type="match status" value="1"/>
</dbReference>
<dbReference type="HAMAP" id="MF_00057">
    <property type="entry name" value="KdsB"/>
    <property type="match status" value="1"/>
</dbReference>
<dbReference type="CDD" id="cd02517">
    <property type="entry name" value="CMP-KDO-Synthetase"/>
    <property type="match status" value="1"/>
</dbReference>
<dbReference type="GO" id="GO:0008690">
    <property type="term" value="F:3-deoxy-manno-octulosonate cytidylyltransferase activity"/>
    <property type="evidence" value="ECO:0007669"/>
    <property type="project" value="UniProtKB-EC"/>
</dbReference>
<keyword evidence="2 4" id="KW-0548">Nucleotidyltransferase</keyword>